<keyword evidence="1" id="KW-0132">Cell division</keyword>
<gene>
    <name evidence="1" type="ORF">E3D00_01290</name>
</gene>
<dbReference type="SUPFAM" id="SSF102829">
    <property type="entry name" value="Cell division protein ZapA-like"/>
    <property type="match status" value="1"/>
</dbReference>
<dbReference type="AlphaFoldDB" id="A0A4Y6UI58"/>
<dbReference type="Proteomes" id="UP000316313">
    <property type="component" value="Chromosome"/>
</dbReference>
<accession>A0A4Y6UI58</accession>
<keyword evidence="1" id="KW-0131">Cell cycle</keyword>
<dbReference type="Gene3D" id="3.30.160.880">
    <property type="entry name" value="Cell division protein ZapA protomer, N-terminal domain"/>
    <property type="match status" value="1"/>
</dbReference>
<dbReference type="InterPro" id="IPR007838">
    <property type="entry name" value="Cell_div_ZapA-like"/>
</dbReference>
<dbReference type="InterPro" id="IPR036192">
    <property type="entry name" value="Cell_div_ZapA-like_sf"/>
</dbReference>
<reference evidence="1 2" key="1">
    <citation type="submission" date="2019-03" db="EMBL/GenBank/DDBJ databases">
        <title>The complete genome sequence of Swingsia samuiensis NBRC107927(T).</title>
        <authorList>
            <person name="Chua K.-O."/>
            <person name="Chan K.-G."/>
            <person name="See-Too W.-S."/>
        </authorList>
    </citation>
    <scope>NUCLEOTIDE SEQUENCE [LARGE SCALE GENOMIC DNA]</scope>
    <source>
        <strain evidence="1 2">AH83</strain>
    </source>
</reference>
<keyword evidence="2" id="KW-1185">Reference proteome</keyword>
<dbReference type="RefSeq" id="WP_141459228.1">
    <property type="nucleotide sequence ID" value="NZ_CP038141.1"/>
</dbReference>
<name>A0A4Y6UI58_9PROT</name>
<dbReference type="Pfam" id="PF05164">
    <property type="entry name" value="ZapA"/>
    <property type="match status" value="1"/>
</dbReference>
<dbReference type="InterPro" id="IPR042233">
    <property type="entry name" value="Cell_div_ZapA_N"/>
</dbReference>
<proteinExistence type="predicted"/>
<dbReference type="OrthoDB" id="9797575at2"/>
<dbReference type="GO" id="GO:0051301">
    <property type="term" value="P:cell division"/>
    <property type="evidence" value="ECO:0007669"/>
    <property type="project" value="UniProtKB-KW"/>
</dbReference>
<protein>
    <submittedName>
        <fullName evidence="1">Cell division protein ZapA</fullName>
    </submittedName>
</protein>
<evidence type="ECO:0000313" key="1">
    <source>
        <dbReference type="EMBL" id="QDH16348.1"/>
    </source>
</evidence>
<evidence type="ECO:0000313" key="2">
    <source>
        <dbReference type="Proteomes" id="UP000316313"/>
    </source>
</evidence>
<dbReference type="EMBL" id="CP038141">
    <property type="protein sequence ID" value="QDH16348.1"/>
    <property type="molecule type" value="Genomic_DNA"/>
</dbReference>
<sequence>MGQVSIRLNGYVYNVGCQDGEEHHLYAMVRQVEGWLQKARNFGGVTSESKTLVMAALLMADEIYELKNKPLSDEVMKTVETAQKALQASAKNNDRLSNLANKAELLAQQIESEN</sequence>
<dbReference type="KEGG" id="ssam:E3D00_01290"/>
<organism evidence="1 2">
    <name type="scientific">Swingsia samuiensis</name>
    <dbReference type="NCBI Taxonomy" id="1293412"/>
    <lineage>
        <taxon>Bacteria</taxon>
        <taxon>Pseudomonadati</taxon>
        <taxon>Pseudomonadota</taxon>
        <taxon>Alphaproteobacteria</taxon>
        <taxon>Acetobacterales</taxon>
        <taxon>Acetobacteraceae</taxon>
        <taxon>Swingsia</taxon>
    </lineage>
</organism>